<gene>
    <name evidence="11" type="ORF">ENE74_02655</name>
</gene>
<dbReference type="EMBL" id="RZUL01000001">
    <property type="protein sequence ID" value="RVT43538.1"/>
    <property type="molecule type" value="Genomic_DNA"/>
</dbReference>
<keyword evidence="6" id="KW-0560">Oxidoreductase</keyword>
<dbReference type="SUPFAM" id="SSF50998">
    <property type="entry name" value="Quinoprotein alcohol dehydrogenase-like"/>
    <property type="match status" value="1"/>
</dbReference>
<evidence type="ECO:0000313" key="12">
    <source>
        <dbReference type="Proteomes" id="UP000282977"/>
    </source>
</evidence>
<reference evidence="11 12" key="1">
    <citation type="submission" date="2019-01" db="EMBL/GenBank/DDBJ databases">
        <authorList>
            <person name="Chen W.-M."/>
        </authorList>
    </citation>
    <scope>NUCLEOTIDE SEQUENCE [LARGE SCALE GENOMIC DNA]</scope>
    <source>
        <strain evidence="11 12">TLA-22</strain>
    </source>
</reference>
<dbReference type="Gene3D" id="2.140.10.10">
    <property type="entry name" value="Quinoprotein alcohol dehydrogenase-like superfamily"/>
    <property type="match status" value="2"/>
</dbReference>
<comment type="similarity">
    <text evidence="2">Belongs to the bacterial PQQ dehydrogenase family.</text>
</comment>
<keyword evidence="5 9" id="KW-0732">Signal</keyword>
<dbReference type="InterPro" id="IPR036909">
    <property type="entry name" value="Cyt_c-like_dom_sf"/>
</dbReference>
<organism evidence="11 12">
    <name type="scientific">Sphingobium algorifonticola</name>
    <dbReference type="NCBI Taxonomy" id="2008318"/>
    <lineage>
        <taxon>Bacteria</taxon>
        <taxon>Pseudomonadati</taxon>
        <taxon>Pseudomonadota</taxon>
        <taxon>Alphaproteobacteria</taxon>
        <taxon>Sphingomonadales</taxon>
        <taxon>Sphingomonadaceae</taxon>
        <taxon>Sphingobium</taxon>
    </lineage>
</organism>
<evidence type="ECO:0000256" key="3">
    <source>
        <dbReference type="ARBA" id="ARBA00022617"/>
    </source>
</evidence>
<dbReference type="SUPFAM" id="SSF46626">
    <property type="entry name" value="Cytochrome c"/>
    <property type="match status" value="1"/>
</dbReference>
<feature type="domain" description="Cytochrome c" evidence="10">
    <location>
        <begin position="61"/>
        <end position="131"/>
    </location>
</feature>
<evidence type="ECO:0000256" key="2">
    <source>
        <dbReference type="ARBA" id="ARBA00008156"/>
    </source>
</evidence>
<accession>A0A437JC86</accession>
<keyword evidence="12" id="KW-1185">Reference proteome</keyword>
<feature type="signal peptide" evidence="9">
    <location>
        <begin position="1"/>
        <end position="25"/>
    </location>
</feature>
<evidence type="ECO:0000259" key="10">
    <source>
        <dbReference type="PROSITE" id="PS51007"/>
    </source>
</evidence>
<evidence type="ECO:0000256" key="6">
    <source>
        <dbReference type="ARBA" id="ARBA00023002"/>
    </source>
</evidence>
<dbReference type="PROSITE" id="PS51007">
    <property type="entry name" value="CYTC"/>
    <property type="match status" value="1"/>
</dbReference>
<dbReference type="Gene3D" id="1.10.760.10">
    <property type="entry name" value="Cytochrome c-like domain"/>
    <property type="match status" value="1"/>
</dbReference>
<dbReference type="InterPro" id="IPR002372">
    <property type="entry name" value="PQQ_rpt_dom"/>
</dbReference>
<protein>
    <submittedName>
        <fullName evidence="11">Dehydrogenase</fullName>
    </submittedName>
</protein>
<dbReference type="GO" id="GO:0016491">
    <property type="term" value="F:oxidoreductase activity"/>
    <property type="evidence" value="ECO:0007669"/>
    <property type="project" value="UniProtKB-KW"/>
</dbReference>
<dbReference type="Proteomes" id="UP000282977">
    <property type="component" value="Unassembled WGS sequence"/>
</dbReference>
<dbReference type="GO" id="GO:0020037">
    <property type="term" value="F:heme binding"/>
    <property type="evidence" value="ECO:0007669"/>
    <property type="project" value="InterPro"/>
</dbReference>
<dbReference type="InterPro" id="IPR009056">
    <property type="entry name" value="Cyt_c-like_dom"/>
</dbReference>
<evidence type="ECO:0000256" key="5">
    <source>
        <dbReference type="ARBA" id="ARBA00022729"/>
    </source>
</evidence>
<dbReference type="PANTHER" id="PTHR32303:SF10">
    <property type="entry name" value="OUTER MEMBRANE PROTEIN ASSEMBLY FACTOR BAMB"/>
    <property type="match status" value="1"/>
</dbReference>
<evidence type="ECO:0000313" key="11">
    <source>
        <dbReference type="EMBL" id="RVT43538.1"/>
    </source>
</evidence>
<dbReference type="GO" id="GO:0046872">
    <property type="term" value="F:metal ion binding"/>
    <property type="evidence" value="ECO:0007669"/>
    <property type="project" value="UniProtKB-KW"/>
</dbReference>
<comment type="caution">
    <text evidence="11">The sequence shown here is derived from an EMBL/GenBank/DDBJ whole genome shotgun (WGS) entry which is preliminary data.</text>
</comment>
<dbReference type="AlphaFoldDB" id="A0A437JC86"/>
<dbReference type="GO" id="GO:0009055">
    <property type="term" value="F:electron transfer activity"/>
    <property type="evidence" value="ECO:0007669"/>
    <property type="project" value="InterPro"/>
</dbReference>
<evidence type="ECO:0000256" key="7">
    <source>
        <dbReference type="ARBA" id="ARBA00023004"/>
    </source>
</evidence>
<dbReference type="InterPro" id="IPR018391">
    <property type="entry name" value="PQQ_b-propeller_rpt"/>
</dbReference>
<keyword evidence="4 8" id="KW-0479">Metal-binding</keyword>
<dbReference type="SMART" id="SM00564">
    <property type="entry name" value="PQQ"/>
    <property type="match status" value="7"/>
</dbReference>
<name>A0A437JC86_9SPHN</name>
<dbReference type="RefSeq" id="WP_127689078.1">
    <property type="nucleotide sequence ID" value="NZ_RZUL01000001.1"/>
</dbReference>
<keyword evidence="3 8" id="KW-0349">Heme</keyword>
<dbReference type="Pfam" id="PF13442">
    <property type="entry name" value="Cytochrome_CBB3"/>
    <property type="match status" value="1"/>
</dbReference>
<feature type="chain" id="PRO_5019587898" evidence="9">
    <location>
        <begin position="26"/>
        <end position="641"/>
    </location>
</feature>
<dbReference type="PANTHER" id="PTHR32303">
    <property type="entry name" value="QUINOPROTEIN ALCOHOL DEHYDROGENASE (CYTOCHROME C)"/>
    <property type="match status" value="1"/>
</dbReference>
<evidence type="ECO:0000256" key="8">
    <source>
        <dbReference type="PROSITE-ProRule" id="PRU00433"/>
    </source>
</evidence>
<sequence>MGQGLRYRWPLIGALAVCAASIGVAQDRQAASQQAETAEAQSSRMKSTDELVARTGEAIDPDTHPGKALFNENCAGCHMGGVPKAPAVVWLEMMAPDAILGAMQGGIMSQQAAHLKPAQQVEIAEYLTRTKLADYKPPAPPARCTGAALQFTGAPPAAVGWGHDNRRFVPASVGGLSAADAPKLTLKWAFAYPAAVRARSQPAIGWNTVFVGSQNGTVYAFDLDTGCAKWTYRASAEIRTAIVADPVTKRLHFGDVLGRAYAVDAMTGKPLWQTKLDDHPNATITGSPALGGGMLFVPVSSLEVTSAADPAYPCCSFRGAVAALDPASGAVRWKTYTIPDAPSPQGKNDSGTPMFGPSGAPVWGSPTYDAKRNRLYFGSGENYSSPADGNSDAVFAVDAASGKKLWQIQFTANDAWNVGCMVGNGTCPKENGPDVDLSASPVLVDIADGKQMLVLGQKSGIAYGVDPDSGQKVWSQRLGHGGTQGGVHFGMAAEGSTIYVPIVDMADTRDGRMYDKAQNGAGIHAVDAATGAILWRNKADNICGGAQYCDPGISAAATALPGGVIAGHLDGRLRVYDGKDGHVLWSYDTRQPVRTTTGVTASGGGMSGPGAAIYNRHVVVNSGYGLYYHMPGNLLLVFAAP</sequence>
<dbReference type="InterPro" id="IPR011047">
    <property type="entry name" value="Quinoprotein_ADH-like_sf"/>
</dbReference>
<evidence type="ECO:0000256" key="4">
    <source>
        <dbReference type="ARBA" id="ARBA00022723"/>
    </source>
</evidence>
<dbReference type="OrthoDB" id="9794322at2"/>
<dbReference type="Pfam" id="PF13360">
    <property type="entry name" value="PQQ_2"/>
    <property type="match status" value="2"/>
</dbReference>
<evidence type="ECO:0000256" key="9">
    <source>
        <dbReference type="SAM" id="SignalP"/>
    </source>
</evidence>
<comment type="cofactor">
    <cofactor evidence="1">
        <name>pyrroloquinoline quinone</name>
        <dbReference type="ChEBI" id="CHEBI:58442"/>
    </cofactor>
</comment>
<proteinExistence type="inferred from homology"/>
<keyword evidence="7 8" id="KW-0408">Iron</keyword>
<evidence type="ECO:0000256" key="1">
    <source>
        <dbReference type="ARBA" id="ARBA00001931"/>
    </source>
</evidence>